<accession>A0A1G8AHF6</accession>
<reference evidence="1 2" key="1">
    <citation type="submission" date="2016-10" db="EMBL/GenBank/DDBJ databases">
        <authorList>
            <person name="de Groot N.N."/>
        </authorList>
    </citation>
    <scope>NUCLEOTIDE SEQUENCE [LARGE SCALE GENOMIC DNA]</scope>
    <source>
        <strain evidence="1 2">CGMCC 1.10267</strain>
    </source>
</reference>
<sequence>MHKKALVDERIRKALMLLRGWEWMCTISCRHQEAIAILTEEALSLLRLGKEHPSRAREIGAMIVQYERLITSLKATTRAALD</sequence>
<evidence type="ECO:0000313" key="1">
    <source>
        <dbReference type="EMBL" id="SDH20327.1"/>
    </source>
</evidence>
<keyword evidence="2" id="KW-1185">Reference proteome</keyword>
<dbReference type="AlphaFoldDB" id="A0A1G8AHF6"/>
<dbReference type="EMBL" id="FNCS01000030">
    <property type="protein sequence ID" value="SDH20327.1"/>
    <property type="molecule type" value="Genomic_DNA"/>
</dbReference>
<protein>
    <submittedName>
        <fullName evidence="1">Uncharacterized protein</fullName>
    </submittedName>
</protein>
<dbReference type="Proteomes" id="UP000199495">
    <property type="component" value="Unassembled WGS sequence"/>
</dbReference>
<proteinExistence type="predicted"/>
<evidence type="ECO:0000313" key="2">
    <source>
        <dbReference type="Proteomes" id="UP000199495"/>
    </source>
</evidence>
<name>A0A1G8AHF6_9HYPH</name>
<gene>
    <name evidence="1" type="ORF">SAMN04487974_13018</name>
</gene>
<organism evidence="1 2">
    <name type="scientific">Pelagibacterium luteolum</name>
    <dbReference type="NCBI Taxonomy" id="440168"/>
    <lineage>
        <taxon>Bacteria</taxon>
        <taxon>Pseudomonadati</taxon>
        <taxon>Pseudomonadota</taxon>
        <taxon>Alphaproteobacteria</taxon>
        <taxon>Hyphomicrobiales</taxon>
        <taxon>Devosiaceae</taxon>
        <taxon>Pelagibacterium</taxon>
    </lineage>
</organism>